<dbReference type="OrthoDB" id="6472236at2759"/>
<protein>
    <submittedName>
        <fullName evidence="1">Uncharacterized protein</fullName>
    </submittedName>
</protein>
<gene>
    <name evidence="1" type="ORF">AVEN_39303_1</name>
</gene>
<dbReference type="EMBL" id="BGPR01094897">
    <property type="protein sequence ID" value="GBM36460.1"/>
    <property type="molecule type" value="Genomic_DNA"/>
</dbReference>
<reference evidence="1 2" key="1">
    <citation type="journal article" date="2019" name="Sci. Rep.">
        <title>Orb-weaving spider Araneus ventricosus genome elucidates the spidroin gene catalogue.</title>
        <authorList>
            <person name="Kono N."/>
            <person name="Nakamura H."/>
            <person name="Ohtoshi R."/>
            <person name="Moran D.A.P."/>
            <person name="Shinohara A."/>
            <person name="Yoshida Y."/>
            <person name="Fujiwara M."/>
            <person name="Mori M."/>
            <person name="Tomita M."/>
            <person name="Arakawa K."/>
        </authorList>
    </citation>
    <scope>NUCLEOTIDE SEQUENCE [LARGE SCALE GENOMIC DNA]</scope>
</reference>
<dbReference type="AlphaFoldDB" id="A0A4Y2F4M6"/>
<name>A0A4Y2F4M6_ARAVE</name>
<sequence>MNVGSYQSLDQIRRRVDEQKYANEVISYFELKVEESDEFYPWRIPRIFMSIHSPFVPVHPLFEGKPLKPGYEYLINVRL</sequence>
<evidence type="ECO:0000313" key="2">
    <source>
        <dbReference type="Proteomes" id="UP000499080"/>
    </source>
</evidence>
<comment type="caution">
    <text evidence="1">The sequence shown here is derived from an EMBL/GenBank/DDBJ whole genome shotgun (WGS) entry which is preliminary data.</text>
</comment>
<feature type="non-terminal residue" evidence="1">
    <location>
        <position position="79"/>
    </location>
</feature>
<evidence type="ECO:0000313" key="1">
    <source>
        <dbReference type="EMBL" id="GBM36460.1"/>
    </source>
</evidence>
<organism evidence="1 2">
    <name type="scientific">Araneus ventricosus</name>
    <name type="common">Orbweaver spider</name>
    <name type="synonym">Epeira ventricosa</name>
    <dbReference type="NCBI Taxonomy" id="182803"/>
    <lineage>
        <taxon>Eukaryota</taxon>
        <taxon>Metazoa</taxon>
        <taxon>Ecdysozoa</taxon>
        <taxon>Arthropoda</taxon>
        <taxon>Chelicerata</taxon>
        <taxon>Arachnida</taxon>
        <taxon>Araneae</taxon>
        <taxon>Araneomorphae</taxon>
        <taxon>Entelegynae</taxon>
        <taxon>Araneoidea</taxon>
        <taxon>Araneidae</taxon>
        <taxon>Araneus</taxon>
    </lineage>
</organism>
<keyword evidence="2" id="KW-1185">Reference proteome</keyword>
<proteinExistence type="predicted"/>
<accession>A0A4Y2F4M6</accession>
<dbReference type="Proteomes" id="UP000499080">
    <property type="component" value="Unassembled WGS sequence"/>
</dbReference>